<dbReference type="Pfam" id="PF00395">
    <property type="entry name" value="SLH"/>
    <property type="match status" value="1"/>
</dbReference>
<dbReference type="PROSITE" id="PS51272">
    <property type="entry name" value="SLH"/>
    <property type="match status" value="1"/>
</dbReference>
<organism evidence="3 4">
    <name type="scientific">Rubroshorea leprosula</name>
    <dbReference type="NCBI Taxonomy" id="152421"/>
    <lineage>
        <taxon>Eukaryota</taxon>
        <taxon>Viridiplantae</taxon>
        <taxon>Streptophyta</taxon>
        <taxon>Embryophyta</taxon>
        <taxon>Tracheophyta</taxon>
        <taxon>Spermatophyta</taxon>
        <taxon>Magnoliopsida</taxon>
        <taxon>eudicotyledons</taxon>
        <taxon>Gunneridae</taxon>
        <taxon>Pentapetalae</taxon>
        <taxon>rosids</taxon>
        <taxon>malvids</taxon>
        <taxon>Malvales</taxon>
        <taxon>Dipterocarpaceae</taxon>
        <taxon>Rubroshorea</taxon>
    </lineage>
</organism>
<keyword evidence="1" id="KW-0812">Transmembrane</keyword>
<evidence type="ECO:0000256" key="1">
    <source>
        <dbReference type="SAM" id="Phobius"/>
    </source>
</evidence>
<feature type="transmembrane region" description="Helical" evidence="1">
    <location>
        <begin position="94"/>
        <end position="116"/>
    </location>
</feature>
<gene>
    <name evidence="3" type="ORF">SLEP1_g4402</name>
</gene>
<accession>A0AAV5HWA1</accession>
<comment type="caution">
    <text evidence="3">The sequence shown here is derived from an EMBL/GenBank/DDBJ whole genome shotgun (WGS) entry which is preliminary data.</text>
</comment>
<evidence type="ECO:0000259" key="2">
    <source>
        <dbReference type="PROSITE" id="PS51272"/>
    </source>
</evidence>
<feature type="domain" description="SLH" evidence="2">
    <location>
        <begin position="254"/>
        <end position="331"/>
    </location>
</feature>
<evidence type="ECO:0000313" key="3">
    <source>
        <dbReference type="EMBL" id="GKU90406.1"/>
    </source>
</evidence>
<sequence length="577" mass="64618">MSSSSASPSLFVATEVSSFIPRRRSNLSAFTSSTSFLCIPRSTSPRILRLSASVANGNLDLSWFPPDPNSVPDNYGGWAVVEAPQQKKKKGLSAIVIGGIGTSVAIVLATVAYFSLCKGGFNFHLRSPLQSLHGVLGWDETTTDKSKIEDSTEFVEEVKVSETSPECEAAASSEIVGSAPVGKHERIVLPIAVDSTQEEALSVLKSLKIIEDDVRSDELCTRREYTRWLVGTSLLLERNLKHRVDTSLALSASVIAAFDDVDIEDPDFKYIQALAEAGIIPTKLSGKMTSSDNSTSPAGVYFFPDSFLTRHDLINWKALVEYEFKPGIVDQISRTKVEYMDVKEISPESSPGLFMDMLAGEKSILRKVFGQSKRFQPNKPLTKAQAAVALTSGRMAEAIYNELSRLEAESVSRQAEMEEIRSEILDRGEIQRFWYEKLDEERVRALEVEKFYLSVIDDVEQEKIVREKYFAESLKEKAAMDCQRQLLFSLKEDINEMSERLASERAIYVTEQCKLQDMLSDLKSKQEGVLDTKSILEAEIEAIRILRSWVEDEARKSQARAKVLEEVGKRWRWDDKA</sequence>
<keyword evidence="4" id="KW-1185">Reference proteome</keyword>
<reference evidence="3 4" key="1">
    <citation type="journal article" date="2021" name="Commun. Biol.">
        <title>The genome of Shorea leprosula (Dipterocarpaceae) highlights the ecological relevance of drought in aseasonal tropical rainforests.</title>
        <authorList>
            <person name="Ng K.K.S."/>
            <person name="Kobayashi M.J."/>
            <person name="Fawcett J.A."/>
            <person name="Hatakeyama M."/>
            <person name="Paape T."/>
            <person name="Ng C.H."/>
            <person name="Ang C.C."/>
            <person name="Tnah L.H."/>
            <person name="Lee C.T."/>
            <person name="Nishiyama T."/>
            <person name="Sese J."/>
            <person name="O'Brien M.J."/>
            <person name="Copetti D."/>
            <person name="Mohd Noor M.I."/>
            <person name="Ong R.C."/>
            <person name="Putra M."/>
            <person name="Sireger I.Z."/>
            <person name="Indrioko S."/>
            <person name="Kosugi Y."/>
            <person name="Izuno A."/>
            <person name="Isagi Y."/>
            <person name="Lee S.L."/>
            <person name="Shimizu K.K."/>
        </authorList>
    </citation>
    <scope>NUCLEOTIDE SEQUENCE [LARGE SCALE GENOMIC DNA]</scope>
    <source>
        <strain evidence="3">214</strain>
    </source>
</reference>
<dbReference type="InterPro" id="IPR001119">
    <property type="entry name" value="SLH_dom"/>
</dbReference>
<proteinExistence type="predicted"/>
<keyword evidence="1" id="KW-0472">Membrane</keyword>
<dbReference type="EMBL" id="BPVZ01000004">
    <property type="protein sequence ID" value="GKU90406.1"/>
    <property type="molecule type" value="Genomic_DNA"/>
</dbReference>
<dbReference type="AlphaFoldDB" id="A0AAV5HWA1"/>
<protein>
    <recommendedName>
        <fullName evidence="2">SLH domain-containing protein</fullName>
    </recommendedName>
</protein>
<keyword evidence="1" id="KW-1133">Transmembrane helix</keyword>
<evidence type="ECO:0000313" key="4">
    <source>
        <dbReference type="Proteomes" id="UP001054252"/>
    </source>
</evidence>
<dbReference type="PANTHER" id="PTHR33740:SF1">
    <property type="entry name" value="SLH DOMAIN PROTEIN"/>
    <property type="match status" value="1"/>
</dbReference>
<dbReference type="PANTHER" id="PTHR33740">
    <property type="entry name" value="GPI-ANCHORED ADHESIN-LIKE PROTEIN"/>
    <property type="match status" value="1"/>
</dbReference>
<name>A0AAV5HWA1_9ROSI</name>
<dbReference type="Proteomes" id="UP001054252">
    <property type="component" value="Unassembled WGS sequence"/>
</dbReference>